<dbReference type="RefSeq" id="WP_311819380.1">
    <property type="nucleotide sequence ID" value="NZ_JARQBN010000018.1"/>
</dbReference>
<evidence type="ECO:0000256" key="1">
    <source>
        <dbReference type="ARBA" id="ARBA00007905"/>
    </source>
</evidence>
<comment type="similarity">
    <text evidence="1">Belongs to the aldo/keto reductase family.</text>
</comment>
<dbReference type="InterPro" id="IPR023210">
    <property type="entry name" value="NADP_OxRdtase_dom"/>
</dbReference>
<dbReference type="PROSITE" id="PS00062">
    <property type="entry name" value="ALDOKETO_REDUCTASE_2"/>
    <property type="match status" value="1"/>
</dbReference>
<comment type="caution">
    <text evidence="5">The sequence shown here is derived from an EMBL/GenBank/DDBJ whole genome shotgun (WGS) entry which is preliminary data.</text>
</comment>
<evidence type="ECO:0000313" key="5">
    <source>
        <dbReference type="EMBL" id="MDT2828707.1"/>
    </source>
</evidence>
<dbReference type="InterPro" id="IPR020471">
    <property type="entry name" value="AKR"/>
</dbReference>
<dbReference type="Pfam" id="PF00248">
    <property type="entry name" value="Aldo_ket_red"/>
    <property type="match status" value="1"/>
</dbReference>
<dbReference type="SUPFAM" id="SSF51430">
    <property type="entry name" value="NAD(P)-linked oxidoreductase"/>
    <property type="match status" value="1"/>
</dbReference>
<dbReference type="InterPro" id="IPR036812">
    <property type="entry name" value="NAD(P)_OxRdtase_dom_sf"/>
</dbReference>
<dbReference type="InterPro" id="IPR018170">
    <property type="entry name" value="Aldo/ket_reductase_CS"/>
</dbReference>
<organism evidence="5 6">
    <name type="scientific">Enterococcus viikkiensis</name>
    <dbReference type="NCBI Taxonomy" id="930854"/>
    <lineage>
        <taxon>Bacteria</taxon>
        <taxon>Bacillati</taxon>
        <taxon>Bacillota</taxon>
        <taxon>Bacilli</taxon>
        <taxon>Lactobacillales</taxon>
        <taxon>Enterococcaceae</taxon>
        <taxon>Enterococcus</taxon>
    </lineage>
</organism>
<dbReference type="PANTHER" id="PTHR43827">
    <property type="entry name" value="2,5-DIKETO-D-GLUCONIC ACID REDUCTASE"/>
    <property type="match status" value="1"/>
</dbReference>
<proteinExistence type="inferred from homology"/>
<evidence type="ECO:0000256" key="3">
    <source>
        <dbReference type="ARBA" id="ARBA00023002"/>
    </source>
</evidence>
<keyword evidence="2" id="KW-0521">NADP</keyword>
<dbReference type="Gene3D" id="3.20.20.100">
    <property type="entry name" value="NADP-dependent oxidoreductase domain"/>
    <property type="match status" value="1"/>
</dbReference>
<evidence type="ECO:0000313" key="6">
    <source>
        <dbReference type="Proteomes" id="UP001265301"/>
    </source>
</evidence>
<reference evidence="5 6" key="1">
    <citation type="submission" date="2023-03" db="EMBL/GenBank/DDBJ databases">
        <authorList>
            <person name="Shen W."/>
            <person name="Cai J."/>
        </authorList>
    </citation>
    <scope>NUCLEOTIDE SEQUENCE [LARGE SCALE GENOMIC DNA]</scope>
    <source>
        <strain evidence="5 6">B101</strain>
    </source>
</reference>
<protein>
    <submittedName>
        <fullName evidence="5">Aldo/keto reductase</fullName>
    </submittedName>
</protein>
<accession>A0ABU3FRU2</accession>
<dbReference type="EMBL" id="JARQBN010000018">
    <property type="protein sequence ID" value="MDT2828707.1"/>
    <property type="molecule type" value="Genomic_DNA"/>
</dbReference>
<evidence type="ECO:0000256" key="2">
    <source>
        <dbReference type="ARBA" id="ARBA00022857"/>
    </source>
</evidence>
<dbReference type="Proteomes" id="UP001265301">
    <property type="component" value="Unassembled WGS sequence"/>
</dbReference>
<name>A0ABU3FRU2_9ENTE</name>
<keyword evidence="3" id="KW-0560">Oxidoreductase</keyword>
<dbReference type="PRINTS" id="PR00069">
    <property type="entry name" value="ALDKETRDTASE"/>
</dbReference>
<dbReference type="CDD" id="cd19132">
    <property type="entry name" value="AKR_AKR5D1_E1"/>
    <property type="match status" value="1"/>
</dbReference>
<evidence type="ECO:0000259" key="4">
    <source>
        <dbReference type="Pfam" id="PF00248"/>
    </source>
</evidence>
<feature type="domain" description="NADP-dependent oxidoreductase" evidence="4">
    <location>
        <begin position="18"/>
        <end position="258"/>
    </location>
</feature>
<dbReference type="PANTHER" id="PTHR43827:SF3">
    <property type="entry name" value="NADP-DEPENDENT OXIDOREDUCTASE DOMAIN-CONTAINING PROTEIN"/>
    <property type="match status" value="1"/>
</dbReference>
<sequence>MTAPLIPLNDGHFLPAVGLGTYQIRGGQGVDQVLTAIQDGYRLLDTSTNYDSEGIVGEAIRRSGLPRSEFFVTTKLPGKYHHYEDALMMIQESLFRMGLTYVDLYLIHWPLPKRGLYTEAWQALVDAQKLGLIRSIGVSNFEPEHLDTIIEATGVTPAINQIEIHPYWVQERMVAENKKRGILTEAWSPLGRGNDVLTKSVIQELAEKYHKTPAQIVLRWHHQRGIVPIPKSRNLQHQRENLTIFDFELSQTELERINLLEKADGRIDDQDPNEYEEFD</sequence>
<dbReference type="PROSITE" id="PS00798">
    <property type="entry name" value="ALDOKETO_REDUCTASE_1"/>
    <property type="match status" value="1"/>
</dbReference>
<keyword evidence="6" id="KW-1185">Reference proteome</keyword>
<dbReference type="PIRSF" id="PIRSF000097">
    <property type="entry name" value="AKR"/>
    <property type="match status" value="1"/>
</dbReference>
<gene>
    <name evidence="5" type="ORF">P7H59_09650</name>
</gene>